<dbReference type="PANTHER" id="PTHR34191:SF23">
    <property type="entry name" value="ABA-INDUCIBLE PROTEIN-LIKE"/>
    <property type="match status" value="1"/>
</dbReference>
<dbReference type="OrthoDB" id="1736743at2759"/>
<evidence type="ECO:0000313" key="2">
    <source>
        <dbReference type="EMBL" id="EPS71100.1"/>
    </source>
</evidence>
<gene>
    <name evidence="2" type="ORF">M569_03659</name>
</gene>
<protein>
    <submittedName>
        <fullName evidence="2">Uncharacterized protein</fullName>
    </submittedName>
</protein>
<dbReference type="Proteomes" id="UP000015453">
    <property type="component" value="Unassembled WGS sequence"/>
</dbReference>
<proteinExistence type="predicted"/>
<dbReference type="EMBL" id="AUSU01001406">
    <property type="protein sequence ID" value="EPS71100.1"/>
    <property type="molecule type" value="Genomic_DNA"/>
</dbReference>
<evidence type="ECO:0000256" key="1">
    <source>
        <dbReference type="SAM" id="MobiDB-lite"/>
    </source>
</evidence>
<dbReference type="PANTHER" id="PTHR34191">
    <property type="entry name" value="LATE EMBRYOGENESIS ABUNDANT PROTEIN (LEA) FAMILY PROTEIN"/>
    <property type="match status" value="1"/>
</dbReference>
<organism evidence="2 3">
    <name type="scientific">Genlisea aurea</name>
    <dbReference type="NCBI Taxonomy" id="192259"/>
    <lineage>
        <taxon>Eukaryota</taxon>
        <taxon>Viridiplantae</taxon>
        <taxon>Streptophyta</taxon>
        <taxon>Embryophyta</taxon>
        <taxon>Tracheophyta</taxon>
        <taxon>Spermatophyta</taxon>
        <taxon>Magnoliopsida</taxon>
        <taxon>eudicotyledons</taxon>
        <taxon>Gunneridae</taxon>
        <taxon>Pentapetalae</taxon>
        <taxon>asterids</taxon>
        <taxon>lamiids</taxon>
        <taxon>Lamiales</taxon>
        <taxon>Lentibulariaceae</taxon>
        <taxon>Genlisea</taxon>
    </lineage>
</organism>
<keyword evidence="3" id="KW-1185">Reference proteome</keyword>
<evidence type="ECO:0000313" key="3">
    <source>
        <dbReference type="Proteomes" id="UP000015453"/>
    </source>
</evidence>
<feature type="compositionally biased region" description="Basic and acidic residues" evidence="1">
    <location>
        <begin position="54"/>
        <end position="63"/>
    </location>
</feature>
<comment type="caution">
    <text evidence="2">The sequence shown here is derived from an EMBL/GenBank/DDBJ whole genome shotgun (WGS) entry which is preliminary data.</text>
</comment>
<feature type="region of interest" description="Disordered" evidence="1">
    <location>
        <begin position="1"/>
        <end position="63"/>
    </location>
</feature>
<name>S8CW98_9LAMI</name>
<feature type="compositionally biased region" description="Low complexity" evidence="1">
    <location>
        <begin position="41"/>
        <end position="53"/>
    </location>
</feature>
<reference evidence="2 3" key="1">
    <citation type="journal article" date="2013" name="BMC Genomics">
        <title>The miniature genome of a carnivorous plant Genlisea aurea contains a low number of genes and short non-coding sequences.</title>
        <authorList>
            <person name="Leushkin E.V."/>
            <person name="Sutormin R.A."/>
            <person name="Nabieva E.R."/>
            <person name="Penin A.A."/>
            <person name="Kondrashov A.S."/>
            <person name="Logacheva M.D."/>
        </authorList>
    </citation>
    <scope>NUCLEOTIDE SEQUENCE [LARGE SCALE GENOMIC DNA]</scope>
</reference>
<dbReference type="InterPro" id="IPR039624">
    <property type="entry name" value="LEA1/2/D7/KIN2"/>
</dbReference>
<feature type="non-terminal residue" evidence="2">
    <location>
        <position position="1"/>
    </location>
</feature>
<accession>S8CW98</accession>
<sequence length="63" mass="6574">SQNLGFQAGEAKAQSQEKGNQMMEKAQDVAHSAQQSIRNVGEQAEAKAQGAAESAKRAAGTDE</sequence>
<dbReference type="AlphaFoldDB" id="S8CW98"/>